<evidence type="ECO:0000313" key="2">
    <source>
        <dbReference type="EMBL" id="SVA25886.1"/>
    </source>
</evidence>
<sequence>MHQTEQGVLGTEDRDTQLRITEGSYRHMSELHLGCDTEQDLTGIATSLRYLGVEATIHGTRLTCTDPVFGHHVVIDVAEPHPLTPTQERAFNPPGKQNRVNTRADAVLEDAPRPPRRLGHIVLGTPKFQEATAFFVEGLGFRISDQILKGVATFARIESDHHNLLIQPGPTSYLNHYAMELDDFDAVGKAGQAVLAERQDASIVGVGRHFLGSNIFWYMLDPAGQMFEFFSDMDQIVDEEAWERDHCRRDWEGEDGPAGFSVWGPKEPEVFFNPADIGEIAKAREAAGLN</sequence>
<evidence type="ECO:0000259" key="1">
    <source>
        <dbReference type="PROSITE" id="PS51819"/>
    </source>
</evidence>
<accession>A0A381UCF6</accession>
<name>A0A381UCF6_9ZZZZ</name>
<dbReference type="PROSITE" id="PS51819">
    <property type="entry name" value="VOC"/>
    <property type="match status" value="1"/>
</dbReference>
<gene>
    <name evidence="2" type="ORF">METZ01_LOCUS78740</name>
</gene>
<dbReference type="Gene3D" id="3.10.180.10">
    <property type="entry name" value="2,3-Dihydroxybiphenyl 1,2-Dioxygenase, domain 1"/>
    <property type="match status" value="1"/>
</dbReference>
<organism evidence="2">
    <name type="scientific">marine metagenome</name>
    <dbReference type="NCBI Taxonomy" id="408172"/>
    <lineage>
        <taxon>unclassified sequences</taxon>
        <taxon>metagenomes</taxon>
        <taxon>ecological metagenomes</taxon>
    </lineage>
</organism>
<protein>
    <recommendedName>
        <fullName evidence="1">VOC domain-containing protein</fullName>
    </recommendedName>
</protein>
<reference evidence="2" key="1">
    <citation type="submission" date="2018-05" db="EMBL/GenBank/DDBJ databases">
        <authorList>
            <person name="Lanie J.A."/>
            <person name="Ng W.-L."/>
            <person name="Kazmierczak K.M."/>
            <person name="Andrzejewski T.M."/>
            <person name="Davidsen T.M."/>
            <person name="Wayne K.J."/>
            <person name="Tettelin H."/>
            <person name="Glass J.I."/>
            <person name="Rusch D."/>
            <person name="Podicherti R."/>
            <person name="Tsui H.-C.T."/>
            <person name="Winkler M.E."/>
        </authorList>
    </citation>
    <scope>NUCLEOTIDE SEQUENCE</scope>
</reference>
<dbReference type="EMBL" id="UINC01006166">
    <property type="protein sequence ID" value="SVA25886.1"/>
    <property type="molecule type" value="Genomic_DNA"/>
</dbReference>
<proteinExistence type="predicted"/>
<dbReference type="Pfam" id="PF00903">
    <property type="entry name" value="Glyoxalase"/>
    <property type="match status" value="1"/>
</dbReference>
<dbReference type="SUPFAM" id="SSF54593">
    <property type="entry name" value="Glyoxalase/Bleomycin resistance protein/Dihydroxybiphenyl dioxygenase"/>
    <property type="match status" value="1"/>
</dbReference>
<dbReference type="AlphaFoldDB" id="A0A381UCF6"/>
<dbReference type="InterPro" id="IPR004360">
    <property type="entry name" value="Glyas_Fos-R_dOase_dom"/>
</dbReference>
<dbReference type="InterPro" id="IPR029068">
    <property type="entry name" value="Glyas_Bleomycin-R_OHBP_Dase"/>
</dbReference>
<dbReference type="InterPro" id="IPR037523">
    <property type="entry name" value="VOC_core"/>
</dbReference>
<feature type="domain" description="VOC" evidence="1">
    <location>
        <begin position="117"/>
        <end position="232"/>
    </location>
</feature>